<organism evidence="1 2">
    <name type="scientific">Planktothrix serta PCC 8927</name>
    <dbReference type="NCBI Taxonomy" id="671068"/>
    <lineage>
        <taxon>Bacteria</taxon>
        <taxon>Bacillati</taxon>
        <taxon>Cyanobacteriota</taxon>
        <taxon>Cyanophyceae</taxon>
        <taxon>Oscillatoriophycideae</taxon>
        <taxon>Oscillatoriales</taxon>
        <taxon>Microcoleaceae</taxon>
        <taxon>Planktothrix</taxon>
    </lineage>
</organism>
<dbReference type="RefSeq" id="WP_083624496.1">
    <property type="nucleotide sequence ID" value="NZ_LR734877.1"/>
</dbReference>
<evidence type="ECO:0000313" key="2">
    <source>
        <dbReference type="Proteomes" id="UP000184550"/>
    </source>
</evidence>
<sequence length="82" mass="9244">MTGQMCWIPRLGSNGTTVLHLRLDANKPWVPYYLMANFSIPDYTIPGGSKGWATYQKLFKAGWTLEPTPQPNFQDQQTPKAA</sequence>
<reference evidence="1" key="1">
    <citation type="submission" date="2019-10" db="EMBL/GenBank/DDBJ databases">
        <authorList>
            <consortium name="Genoscope - CEA"/>
            <person name="William W."/>
        </authorList>
    </citation>
    <scope>NUCLEOTIDE SEQUENCE [LARGE SCALE GENOMIC DNA]</scope>
    <source>
        <strain evidence="1">BBR_PRJEB10992</strain>
    </source>
</reference>
<comment type="caution">
    <text evidence="1">The sequence shown here is derived from an EMBL/GenBank/DDBJ whole genome shotgun (WGS) entry which is preliminary data.</text>
</comment>
<accession>A0A7Z9BVG5</accession>
<dbReference type="Proteomes" id="UP000184550">
    <property type="component" value="Unassembled WGS sequence"/>
</dbReference>
<dbReference type="AlphaFoldDB" id="A0A7Z9BVG5"/>
<keyword evidence="2" id="KW-1185">Reference proteome</keyword>
<evidence type="ECO:0000313" key="1">
    <source>
        <dbReference type="EMBL" id="VXD22127.1"/>
    </source>
</evidence>
<gene>
    <name evidence="1" type="ORF">PL8927_730004</name>
</gene>
<proteinExistence type="predicted"/>
<name>A0A7Z9BVG5_9CYAN</name>
<dbReference type="EMBL" id="CZCU02000150">
    <property type="protein sequence ID" value="VXD22127.1"/>
    <property type="molecule type" value="Genomic_DNA"/>
</dbReference>
<protein>
    <submittedName>
        <fullName evidence="1">Uncharacterized protein</fullName>
    </submittedName>
</protein>
<dbReference type="OrthoDB" id="425717at2"/>